<proteinExistence type="predicted"/>
<dbReference type="Gene3D" id="1.20.120.160">
    <property type="entry name" value="HPT domain"/>
    <property type="match status" value="1"/>
</dbReference>
<dbReference type="InterPro" id="IPR008207">
    <property type="entry name" value="Sig_transdc_His_kin_Hpt_dom"/>
</dbReference>
<dbReference type="CDD" id="cd00088">
    <property type="entry name" value="HPT"/>
    <property type="match status" value="1"/>
</dbReference>
<keyword evidence="5" id="KW-1185">Reference proteome</keyword>
<dbReference type="PANTHER" id="PTHR43395">
    <property type="entry name" value="SENSOR HISTIDINE KINASE CHEA"/>
    <property type="match status" value="1"/>
</dbReference>
<sequence length="93" mass="10391">MSTDPMAEIRASFFIECEELLEALQDGLQMMDDGEDDPETINVVFRAVHSIKGGAGAFGLEALVRFAHRYETVLDEVRAGRLQVEPEALKVFF</sequence>
<reference evidence="4 5" key="1">
    <citation type="submission" date="2024-07" db="EMBL/GenBank/DDBJ databases">
        <title>Marimonas sp.nov., isolated from tidal-flat sediment.</title>
        <authorList>
            <person name="Jayan J.N."/>
            <person name="Lee S.S."/>
        </authorList>
    </citation>
    <scope>NUCLEOTIDE SEQUENCE [LARGE SCALE GENOMIC DNA]</scope>
    <source>
        <strain evidence="4 5">MJW-29</strain>
    </source>
</reference>
<comment type="caution">
    <text evidence="4">The sequence shown here is derived from an EMBL/GenBank/DDBJ whole genome shotgun (WGS) entry which is preliminary data.</text>
</comment>
<accession>A0ABV3RSU3</accession>
<dbReference type="PANTHER" id="PTHR43395:SF10">
    <property type="entry name" value="CHEMOTAXIS PROTEIN CHEA"/>
    <property type="match status" value="1"/>
</dbReference>
<dbReference type="PROSITE" id="PS50894">
    <property type="entry name" value="HPT"/>
    <property type="match status" value="1"/>
</dbReference>
<feature type="domain" description="HPt" evidence="3">
    <location>
        <begin position="2"/>
        <end position="93"/>
    </location>
</feature>
<dbReference type="InterPro" id="IPR036641">
    <property type="entry name" value="HPT_dom_sf"/>
</dbReference>
<dbReference type="RefSeq" id="WP_367879767.1">
    <property type="nucleotide sequence ID" value="NZ_JBFNXX010000030.1"/>
</dbReference>
<dbReference type="SUPFAM" id="SSF47226">
    <property type="entry name" value="Histidine-containing phosphotransfer domain, HPT domain"/>
    <property type="match status" value="1"/>
</dbReference>
<dbReference type="InterPro" id="IPR051315">
    <property type="entry name" value="Bact_Chemotaxis_CheA"/>
</dbReference>
<feature type="modified residue" description="Phosphohistidine" evidence="2">
    <location>
        <position position="49"/>
    </location>
</feature>
<dbReference type="SMART" id="SM00073">
    <property type="entry name" value="HPT"/>
    <property type="match status" value="1"/>
</dbReference>
<evidence type="ECO:0000256" key="1">
    <source>
        <dbReference type="ARBA" id="ARBA00023012"/>
    </source>
</evidence>
<dbReference type="Pfam" id="PF01627">
    <property type="entry name" value="Hpt"/>
    <property type="match status" value="1"/>
</dbReference>
<organism evidence="4 5">
    <name type="scientific">Sulfitobacter sediminis</name>
    <dbReference type="NCBI Taxonomy" id="3234186"/>
    <lineage>
        <taxon>Bacteria</taxon>
        <taxon>Pseudomonadati</taxon>
        <taxon>Pseudomonadota</taxon>
        <taxon>Alphaproteobacteria</taxon>
        <taxon>Rhodobacterales</taxon>
        <taxon>Roseobacteraceae</taxon>
        <taxon>Sulfitobacter</taxon>
    </lineage>
</organism>
<keyword evidence="1" id="KW-0902">Two-component regulatory system</keyword>
<name>A0ABV3RSU3_9RHOB</name>
<evidence type="ECO:0000256" key="2">
    <source>
        <dbReference type="PROSITE-ProRule" id="PRU00110"/>
    </source>
</evidence>
<evidence type="ECO:0000313" key="4">
    <source>
        <dbReference type="EMBL" id="MEW9922070.1"/>
    </source>
</evidence>
<evidence type="ECO:0000259" key="3">
    <source>
        <dbReference type="PROSITE" id="PS50894"/>
    </source>
</evidence>
<dbReference type="Proteomes" id="UP001556098">
    <property type="component" value="Unassembled WGS sequence"/>
</dbReference>
<gene>
    <name evidence="4" type="ORF">AB2B41_20890</name>
</gene>
<evidence type="ECO:0000313" key="5">
    <source>
        <dbReference type="Proteomes" id="UP001556098"/>
    </source>
</evidence>
<keyword evidence="2" id="KW-0597">Phosphoprotein</keyword>
<protein>
    <submittedName>
        <fullName evidence="4">Hpt domain-containing protein</fullName>
    </submittedName>
</protein>
<dbReference type="EMBL" id="JBFNXX010000030">
    <property type="protein sequence ID" value="MEW9922070.1"/>
    <property type="molecule type" value="Genomic_DNA"/>
</dbReference>